<gene>
    <name evidence="1" type="ORF">NCTC10899_01721</name>
</gene>
<name>A0A379IRI1_ECTME</name>
<reference evidence="1 2" key="1">
    <citation type="submission" date="2018-06" db="EMBL/GenBank/DDBJ databases">
        <authorList>
            <consortium name="Pathogen Informatics"/>
            <person name="Doyle S."/>
        </authorList>
    </citation>
    <scope>NUCLEOTIDE SEQUENCE [LARGE SCALE GENOMIC DNA]</scope>
    <source>
        <strain evidence="1 2">NCTC10899</strain>
    </source>
</reference>
<evidence type="ECO:0000313" key="1">
    <source>
        <dbReference type="EMBL" id="SUD38918.1"/>
    </source>
</evidence>
<dbReference type="Proteomes" id="UP000254260">
    <property type="component" value="Unassembled WGS sequence"/>
</dbReference>
<proteinExistence type="predicted"/>
<dbReference type="EMBL" id="UGUU01000001">
    <property type="protein sequence ID" value="SUD38918.1"/>
    <property type="molecule type" value="Genomic_DNA"/>
</dbReference>
<accession>A0A379IRI1</accession>
<evidence type="ECO:0000313" key="2">
    <source>
        <dbReference type="Proteomes" id="UP000254260"/>
    </source>
</evidence>
<protein>
    <submittedName>
        <fullName evidence="1">Uncharacterized protein</fullName>
    </submittedName>
</protein>
<sequence>MFMRPTLVFLMEAGKHCVKIGRNNLWTLLNDV</sequence>
<dbReference type="AlphaFoldDB" id="A0A379IRI1"/>
<organism evidence="1 2">
    <name type="scientific">Ectopseudomonas mendocina</name>
    <name type="common">Pseudomonas mendocina</name>
    <dbReference type="NCBI Taxonomy" id="300"/>
    <lineage>
        <taxon>Bacteria</taxon>
        <taxon>Pseudomonadati</taxon>
        <taxon>Pseudomonadota</taxon>
        <taxon>Gammaproteobacteria</taxon>
        <taxon>Pseudomonadales</taxon>
        <taxon>Pseudomonadaceae</taxon>
        <taxon>Ectopseudomonas</taxon>
    </lineage>
</organism>